<evidence type="ECO:0000313" key="2">
    <source>
        <dbReference type="EMBL" id="KNZ44419.1"/>
    </source>
</evidence>
<keyword evidence="3" id="KW-1185">Reference proteome</keyword>
<dbReference type="AlphaFoldDB" id="A0A0L6U7D8"/>
<sequence length="125" mass="13820">PRQDLEKPGHSYSPCFGISKTKDPSKPWKPDQARYAVDLLMALVTSGTKYPKLNLARLSLQRAERSTYGEPGGDKASKEELSAGIMGATSGGAVSSPLRYRQYQRSMWWLYKLALVDLGGLGREK</sequence>
<feature type="compositionally biased region" description="Basic and acidic residues" evidence="1">
    <location>
        <begin position="20"/>
        <end position="29"/>
    </location>
</feature>
<accession>A0A0L6U7D8</accession>
<reference evidence="2 3" key="1">
    <citation type="submission" date="2015-08" db="EMBL/GenBank/DDBJ databases">
        <title>Next Generation Sequencing and Analysis of the Genome of Puccinia sorghi L Schw, the Causal Agent of Maize Common Rust.</title>
        <authorList>
            <person name="Rochi L."/>
            <person name="Burguener G."/>
            <person name="Darino M."/>
            <person name="Turjanski A."/>
            <person name="Kreff E."/>
            <person name="Dieguez M.J."/>
            <person name="Sacco F."/>
        </authorList>
    </citation>
    <scope>NUCLEOTIDE SEQUENCE [LARGE SCALE GENOMIC DNA]</scope>
    <source>
        <strain evidence="2 3">RO10H11247</strain>
    </source>
</reference>
<feature type="non-terminal residue" evidence="2">
    <location>
        <position position="125"/>
    </location>
</feature>
<proteinExistence type="predicted"/>
<evidence type="ECO:0000256" key="1">
    <source>
        <dbReference type="SAM" id="MobiDB-lite"/>
    </source>
</evidence>
<dbReference type="EMBL" id="LAVV01014809">
    <property type="protein sequence ID" value="KNZ44419.1"/>
    <property type="molecule type" value="Genomic_DNA"/>
</dbReference>
<dbReference type="STRING" id="27349.A0A0L6U7D8"/>
<protein>
    <submittedName>
        <fullName evidence="2">Uncharacterized protein</fullName>
    </submittedName>
</protein>
<gene>
    <name evidence="2" type="ORF">VP01_9184g1</name>
</gene>
<name>A0A0L6U7D8_9BASI</name>
<evidence type="ECO:0000313" key="3">
    <source>
        <dbReference type="Proteomes" id="UP000037035"/>
    </source>
</evidence>
<dbReference type="VEuPathDB" id="FungiDB:VP01_9184g1"/>
<organism evidence="2 3">
    <name type="scientific">Puccinia sorghi</name>
    <dbReference type="NCBI Taxonomy" id="27349"/>
    <lineage>
        <taxon>Eukaryota</taxon>
        <taxon>Fungi</taxon>
        <taxon>Dikarya</taxon>
        <taxon>Basidiomycota</taxon>
        <taxon>Pucciniomycotina</taxon>
        <taxon>Pucciniomycetes</taxon>
        <taxon>Pucciniales</taxon>
        <taxon>Pucciniaceae</taxon>
        <taxon>Puccinia</taxon>
    </lineage>
</organism>
<feature type="region of interest" description="Disordered" evidence="1">
    <location>
        <begin position="1"/>
        <end position="29"/>
    </location>
</feature>
<dbReference type="Proteomes" id="UP000037035">
    <property type="component" value="Unassembled WGS sequence"/>
</dbReference>
<feature type="non-terminal residue" evidence="2">
    <location>
        <position position="1"/>
    </location>
</feature>
<comment type="caution">
    <text evidence="2">The sequence shown here is derived from an EMBL/GenBank/DDBJ whole genome shotgun (WGS) entry which is preliminary data.</text>
</comment>